<dbReference type="PANTHER" id="PTHR45947:SF3">
    <property type="entry name" value="SULFOQUINOVOSYL TRANSFERASE SQD2"/>
    <property type="match status" value="1"/>
</dbReference>
<dbReference type="PANTHER" id="PTHR45947">
    <property type="entry name" value="SULFOQUINOVOSYL TRANSFERASE SQD2"/>
    <property type="match status" value="1"/>
</dbReference>
<dbReference type="CDD" id="cd03814">
    <property type="entry name" value="GT4-like"/>
    <property type="match status" value="1"/>
</dbReference>
<name>A0ABZ0PZE5_9PSED</name>
<evidence type="ECO:0000313" key="3">
    <source>
        <dbReference type="EMBL" id="WPC06101.1"/>
    </source>
</evidence>
<dbReference type="Gene3D" id="3.40.50.2000">
    <property type="entry name" value="Glycogen Phosphorylase B"/>
    <property type="match status" value="2"/>
</dbReference>
<reference evidence="3 4" key="1">
    <citation type="submission" date="2023-11" db="EMBL/GenBank/DDBJ databases">
        <title>Complete genome of Pseudomonas benzenivorans BA3361.</title>
        <authorList>
            <person name="Shin S.Y."/>
            <person name="Song J."/>
            <person name="Kang H."/>
        </authorList>
    </citation>
    <scope>NUCLEOTIDE SEQUENCE [LARGE SCALE GENOMIC DNA]</scope>
    <source>
        <strain evidence="3 4">HNIBRBA3361</strain>
    </source>
</reference>
<feature type="region of interest" description="Disordered" evidence="1">
    <location>
        <begin position="393"/>
        <end position="426"/>
    </location>
</feature>
<proteinExistence type="predicted"/>
<dbReference type="InterPro" id="IPR050194">
    <property type="entry name" value="Glycosyltransferase_grp1"/>
</dbReference>
<dbReference type="GO" id="GO:0016757">
    <property type="term" value="F:glycosyltransferase activity"/>
    <property type="evidence" value="ECO:0007669"/>
    <property type="project" value="UniProtKB-KW"/>
</dbReference>
<organism evidence="3 4">
    <name type="scientific">Pseudomonas benzenivorans</name>
    <dbReference type="NCBI Taxonomy" id="556533"/>
    <lineage>
        <taxon>Bacteria</taxon>
        <taxon>Pseudomonadati</taxon>
        <taxon>Pseudomonadota</taxon>
        <taxon>Gammaproteobacteria</taxon>
        <taxon>Pseudomonadales</taxon>
        <taxon>Pseudomonadaceae</taxon>
        <taxon>Pseudomonas</taxon>
    </lineage>
</organism>
<gene>
    <name evidence="3" type="ORF">SBP02_04935</name>
</gene>
<keyword evidence="3" id="KW-0328">Glycosyltransferase</keyword>
<dbReference type="EMBL" id="CP137892">
    <property type="protein sequence ID" value="WPC06101.1"/>
    <property type="molecule type" value="Genomic_DNA"/>
</dbReference>
<keyword evidence="3" id="KW-0808">Transferase</keyword>
<protein>
    <submittedName>
        <fullName evidence="3">Glycosyltransferase family 1 protein</fullName>
        <ecNumber evidence="3">2.4.-.-</ecNumber>
    </submittedName>
</protein>
<dbReference type="SUPFAM" id="SSF53756">
    <property type="entry name" value="UDP-Glycosyltransferase/glycogen phosphorylase"/>
    <property type="match status" value="1"/>
</dbReference>
<keyword evidence="4" id="KW-1185">Reference proteome</keyword>
<dbReference type="Pfam" id="PF13439">
    <property type="entry name" value="Glyco_transf_4"/>
    <property type="match status" value="1"/>
</dbReference>
<dbReference type="Proteomes" id="UP001305928">
    <property type="component" value="Chromosome"/>
</dbReference>
<evidence type="ECO:0000313" key="4">
    <source>
        <dbReference type="Proteomes" id="UP001305928"/>
    </source>
</evidence>
<feature type="domain" description="Glycosyltransferase subfamily 4-like N-terminal" evidence="2">
    <location>
        <begin position="27"/>
        <end position="191"/>
    </location>
</feature>
<dbReference type="EC" id="2.4.-.-" evidence="3"/>
<dbReference type="Pfam" id="PF13692">
    <property type="entry name" value="Glyco_trans_1_4"/>
    <property type="match status" value="1"/>
</dbReference>
<accession>A0ABZ0PZE5</accession>
<evidence type="ECO:0000259" key="2">
    <source>
        <dbReference type="Pfam" id="PF13439"/>
    </source>
</evidence>
<dbReference type="RefSeq" id="WP_318645282.1">
    <property type="nucleotide sequence ID" value="NZ_CP137892.1"/>
</dbReference>
<evidence type="ECO:0000256" key="1">
    <source>
        <dbReference type="SAM" id="MobiDB-lite"/>
    </source>
</evidence>
<dbReference type="InterPro" id="IPR028098">
    <property type="entry name" value="Glyco_trans_4-like_N"/>
</dbReference>
<sequence>MAAVDTAVMSTSPLYIALISETFPPEINGVANTLGRLTEGLRACGHRLQLVRPRQASDQGQKSDAQLLLTRGWPLPGYPGLQWGQSALRKLLHHWRQRRPDVLYIATEGPLGLSALRAARRLRIPVVSGFHTNFQQYSGHYGVGLLTRALTAYLRWFHNRTRLTLVPSPCQQLELQRRGFQRLELLARGVDGRLFHPAKRSAELRHSWGLAEEDIAVLHVGRLAAEKNLGLLVQSFRALQAAQPQRRLKLILVGDGPQRASLQQQLPDAQFCGLQRGEALAAHYASGDLFLFPSLSETFGNVVLEALASGLGVVAFDQAAAAQHIRHGHNGALANAADEQGFIDAAQWLLDEPESLRRVRLNARQHAARQGWEAIVALFERYLYGVATQATNGRANTSPVPHAASNKKSPDMSGLEEPCAVVRRSR</sequence>